<sequence length="55" mass="5947">MGAERLAAWKETSMGDHSPARVPFDVETYVGNTKTGKGFFCALVAGEPGFFHEVV</sequence>
<proteinExistence type="predicted"/>
<evidence type="ECO:0000313" key="2">
    <source>
        <dbReference type="Proteomes" id="UP001595712"/>
    </source>
</evidence>
<dbReference type="Proteomes" id="UP001595712">
    <property type="component" value="Unassembled WGS sequence"/>
</dbReference>
<name>A0ABV7PX90_9ACTN</name>
<gene>
    <name evidence="1" type="ORF">ACFO8M_05115</name>
</gene>
<organism evidence="1 2">
    <name type="scientific">Glycomyces rhizosphaerae</name>
    <dbReference type="NCBI Taxonomy" id="2054422"/>
    <lineage>
        <taxon>Bacteria</taxon>
        <taxon>Bacillati</taxon>
        <taxon>Actinomycetota</taxon>
        <taxon>Actinomycetes</taxon>
        <taxon>Glycomycetales</taxon>
        <taxon>Glycomycetaceae</taxon>
        <taxon>Glycomyces</taxon>
    </lineage>
</organism>
<accession>A0ABV7PX90</accession>
<protein>
    <submittedName>
        <fullName evidence="1">Uncharacterized protein</fullName>
    </submittedName>
</protein>
<comment type="caution">
    <text evidence="1">The sequence shown here is derived from an EMBL/GenBank/DDBJ whole genome shotgun (WGS) entry which is preliminary data.</text>
</comment>
<reference evidence="2" key="1">
    <citation type="journal article" date="2019" name="Int. J. Syst. Evol. Microbiol.">
        <title>The Global Catalogue of Microorganisms (GCM) 10K type strain sequencing project: providing services to taxonomists for standard genome sequencing and annotation.</title>
        <authorList>
            <consortium name="The Broad Institute Genomics Platform"/>
            <consortium name="The Broad Institute Genome Sequencing Center for Infectious Disease"/>
            <person name="Wu L."/>
            <person name="Ma J."/>
        </authorList>
    </citation>
    <scope>NUCLEOTIDE SEQUENCE [LARGE SCALE GENOMIC DNA]</scope>
    <source>
        <strain evidence="2">CGMCC 4.7396</strain>
    </source>
</reference>
<dbReference type="RefSeq" id="WP_387971455.1">
    <property type="nucleotide sequence ID" value="NZ_JBHRWO010000005.1"/>
</dbReference>
<evidence type="ECO:0000313" key="1">
    <source>
        <dbReference type="EMBL" id="MFC3491865.1"/>
    </source>
</evidence>
<dbReference type="EMBL" id="JBHRWO010000005">
    <property type="protein sequence ID" value="MFC3491865.1"/>
    <property type="molecule type" value="Genomic_DNA"/>
</dbReference>
<keyword evidence="2" id="KW-1185">Reference proteome</keyword>